<keyword evidence="3" id="KW-1185">Reference proteome</keyword>
<reference evidence="3" key="1">
    <citation type="journal article" date="2019" name="Int. J. Syst. Evol. Microbiol.">
        <title>The Global Catalogue of Microorganisms (GCM) 10K type strain sequencing project: providing services to taxonomists for standard genome sequencing and annotation.</title>
        <authorList>
            <consortium name="The Broad Institute Genomics Platform"/>
            <consortium name="The Broad Institute Genome Sequencing Center for Infectious Disease"/>
            <person name="Wu L."/>
            <person name="Ma J."/>
        </authorList>
    </citation>
    <scope>NUCLEOTIDE SEQUENCE [LARGE SCALE GENOMIC DNA]</scope>
    <source>
        <strain evidence="3">DFY28</strain>
    </source>
</reference>
<organism evidence="2 3">
    <name type="scientific">Phenylobacterium terrae</name>
    <dbReference type="NCBI Taxonomy" id="2665495"/>
    <lineage>
        <taxon>Bacteria</taxon>
        <taxon>Pseudomonadati</taxon>
        <taxon>Pseudomonadota</taxon>
        <taxon>Alphaproteobacteria</taxon>
        <taxon>Caulobacterales</taxon>
        <taxon>Caulobacteraceae</taxon>
        <taxon>Phenylobacterium</taxon>
    </lineage>
</organism>
<dbReference type="Pfam" id="PF00733">
    <property type="entry name" value="Asn_synthase"/>
    <property type="match status" value="1"/>
</dbReference>
<dbReference type="SUPFAM" id="SSF52402">
    <property type="entry name" value="Adenine nucleotide alpha hydrolases-like"/>
    <property type="match status" value="1"/>
</dbReference>
<accession>A0ABW4N6D9</accession>
<evidence type="ECO:0000259" key="1">
    <source>
        <dbReference type="Pfam" id="PF00733"/>
    </source>
</evidence>
<dbReference type="InterPro" id="IPR014729">
    <property type="entry name" value="Rossmann-like_a/b/a_fold"/>
</dbReference>
<dbReference type="EMBL" id="JBHUEY010000012">
    <property type="protein sequence ID" value="MFD1785655.1"/>
    <property type="molecule type" value="Genomic_DNA"/>
</dbReference>
<proteinExistence type="predicted"/>
<dbReference type="Proteomes" id="UP001597237">
    <property type="component" value="Unassembled WGS sequence"/>
</dbReference>
<dbReference type="InterPro" id="IPR001962">
    <property type="entry name" value="Asn_synthase"/>
</dbReference>
<evidence type="ECO:0000313" key="2">
    <source>
        <dbReference type="EMBL" id="MFD1785655.1"/>
    </source>
</evidence>
<dbReference type="RefSeq" id="WP_377281692.1">
    <property type="nucleotide sequence ID" value="NZ_JBHRSI010000004.1"/>
</dbReference>
<feature type="domain" description="Asparagine synthetase" evidence="1">
    <location>
        <begin position="210"/>
        <end position="549"/>
    </location>
</feature>
<name>A0ABW4N6D9_9CAUL</name>
<sequence>MSGFVALVWEGTGAPVAAEGLVRALDAQPQLAPRASAPGLRVWSWGRWSLAVRRAGAAAIVGDIYGAVPEADADLTPRRWGRALIEGAWGRYVAISPGAGGAPPAALRDPSGALEAFAWRRAGVWVVASGFEPLPARLWPDEIALDWPAVVDCLERPLAALAQTPLRGVQALTPGRLLHLGRSAAEEDLWRPSDFVGAAAPADAAAALAGRVAQAVSVLSRGRERALVEVSGGLDSAIVAAGWAGGGGRCADGFALNYAGDRPEGDERTWAQALCQELGLRLAVRVKRPRPWRVADLAWGSGAVRPSFAGLDADRDADTAALARRTGAGAILSGGGGDAAFFQAPSPKVVADYLAAKGIAHAFDPFVQDVARWLGRSIWSVLLASARGREGAPRLAMSRFLRAEARSAGVGRPHPWLADAEGLPPGKRLQVAALVAAHEGYGPSRRAETAPVLQPLLSQPVLELCLAIPAWTHVAGGVDRGLARQAFADRLPPQLVVRRAKGSLTSLYARQAAASLDVLRPLLLDGALASAGVLDRDRAAEALTAERLMRDGEGLALLRAVPVEAWVRHWQARIPDAAAARR</sequence>
<protein>
    <submittedName>
        <fullName evidence="2">Asparagine synthase-related protein</fullName>
    </submittedName>
</protein>
<comment type="caution">
    <text evidence="2">The sequence shown here is derived from an EMBL/GenBank/DDBJ whole genome shotgun (WGS) entry which is preliminary data.</text>
</comment>
<evidence type="ECO:0000313" key="3">
    <source>
        <dbReference type="Proteomes" id="UP001597237"/>
    </source>
</evidence>
<dbReference type="Gene3D" id="3.40.50.620">
    <property type="entry name" value="HUPs"/>
    <property type="match status" value="1"/>
</dbReference>
<gene>
    <name evidence="2" type="ORF">ACFSC0_19830</name>
</gene>